<dbReference type="Pfam" id="PF01648">
    <property type="entry name" value="ACPS"/>
    <property type="match status" value="1"/>
</dbReference>
<dbReference type="OrthoDB" id="4251012at2759"/>
<accession>L8WW83</accession>
<evidence type="ECO:0000256" key="2">
    <source>
        <dbReference type="ARBA" id="ARBA00022450"/>
    </source>
</evidence>
<name>L8WW83_THACA</name>
<organism evidence="14 15">
    <name type="scientific">Thanatephorus cucumeris (strain AG1-IA)</name>
    <name type="common">Rice sheath blight fungus</name>
    <name type="synonym">Rhizoctonia solani</name>
    <dbReference type="NCBI Taxonomy" id="983506"/>
    <lineage>
        <taxon>Eukaryota</taxon>
        <taxon>Fungi</taxon>
        <taxon>Dikarya</taxon>
        <taxon>Basidiomycota</taxon>
        <taxon>Agaricomycotina</taxon>
        <taxon>Agaricomycetes</taxon>
        <taxon>Cantharellales</taxon>
        <taxon>Ceratobasidiaceae</taxon>
        <taxon>Rhizoctonia</taxon>
        <taxon>Rhizoctonia solani AG-1</taxon>
    </lineage>
</organism>
<feature type="domain" description="4'-phosphopantetheinyl transferase" evidence="13">
    <location>
        <begin position="13"/>
        <end position="112"/>
    </location>
</feature>
<dbReference type="OMA" id="ESEITYC"/>
<dbReference type="STRING" id="983506.L8WW83"/>
<dbReference type="GO" id="GO:0004315">
    <property type="term" value="F:3-oxoacyl-[acyl-carrier-protein] synthase activity"/>
    <property type="evidence" value="ECO:0007669"/>
    <property type="project" value="UniProtKB-EC"/>
</dbReference>
<dbReference type="SUPFAM" id="SSF56214">
    <property type="entry name" value="4'-phosphopantetheinyl transferase"/>
    <property type="match status" value="1"/>
</dbReference>
<comment type="catalytic activity">
    <reaction evidence="10">
        <text>acetyl-CoA + n malonyl-CoA + 2n NADPH + 4n H(+) = a long-chain-acyl-CoA + n CoA + n CO2 + 2n NADP(+).</text>
        <dbReference type="EC" id="2.3.1.86"/>
    </reaction>
</comment>
<evidence type="ECO:0000256" key="10">
    <source>
        <dbReference type="ARBA" id="ARBA00048237"/>
    </source>
</evidence>
<dbReference type="GO" id="GO:0004321">
    <property type="term" value="F:fatty-acyl-CoA synthase activity"/>
    <property type="evidence" value="ECO:0007669"/>
    <property type="project" value="UniProtKB-EC"/>
</dbReference>
<dbReference type="NCBIfam" id="TIGR00556">
    <property type="entry name" value="pantethn_trn"/>
    <property type="match status" value="1"/>
</dbReference>
<dbReference type="GO" id="GO:0000287">
    <property type="term" value="F:magnesium ion binding"/>
    <property type="evidence" value="ECO:0007669"/>
    <property type="project" value="InterPro"/>
</dbReference>
<protein>
    <submittedName>
        <fullName evidence="14">ACPS domain-containing protein</fullName>
    </submittedName>
</protein>
<evidence type="ECO:0000256" key="4">
    <source>
        <dbReference type="ARBA" id="ARBA00022679"/>
    </source>
</evidence>
<comment type="catalytic activity">
    <reaction evidence="11">
        <text>a (3R)-hydroxyacyl-[ACP] + NADP(+) = a 3-oxoacyl-[ACP] + NADPH + H(+)</text>
        <dbReference type="Rhea" id="RHEA:17397"/>
        <dbReference type="Rhea" id="RHEA-COMP:9916"/>
        <dbReference type="Rhea" id="RHEA-COMP:9945"/>
        <dbReference type="ChEBI" id="CHEBI:15378"/>
        <dbReference type="ChEBI" id="CHEBI:57783"/>
        <dbReference type="ChEBI" id="CHEBI:58349"/>
        <dbReference type="ChEBI" id="CHEBI:78776"/>
        <dbReference type="ChEBI" id="CHEBI:78827"/>
        <dbReference type="EC" id="1.1.1.100"/>
    </reaction>
</comment>
<evidence type="ECO:0000256" key="8">
    <source>
        <dbReference type="ARBA" id="ARBA00023002"/>
    </source>
</evidence>
<evidence type="ECO:0000313" key="14">
    <source>
        <dbReference type="EMBL" id="ELU40614.1"/>
    </source>
</evidence>
<comment type="caution">
    <text evidence="14">The sequence shown here is derived from an EMBL/GenBank/DDBJ whole genome shotgun (WGS) entry which is preliminary data.</text>
</comment>
<keyword evidence="4" id="KW-0808">Transferase</keyword>
<dbReference type="AlphaFoldDB" id="L8WW83"/>
<keyword evidence="7" id="KW-0521">NADP</keyword>
<dbReference type="Proteomes" id="UP000011668">
    <property type="component" value="Unassembled WGS sequence"/>
</dbReference>
<dbReference type="InterPro" id="IPR004568">
    <property type="entry name" value="Ppantetheine-prot_Trfase_dom"/>
</dbReference>
<dbReference type="HOGENOM" id="CLU_089696_2_1_1"/>
<evidence type="ECO:0000256" key="7">
    <source>
        <dbReference type="ARBA" id="ARBA00022857"/>
    </source>
</evidence>
<sequence length="117" mass="12238">MGSRTELISAVPSHNANFVKRNFTESEITYCRAQPHPEASFAARWAGKEAVFKALGVKSKGAGAAMSDIEILPDGNGVPCVTLHGDAKKAADEKGVAKVLVSLSHSENVAIAFAQAS</sequence>
<keyword evidence="9" id="KW-0511">Multifunctional enzyme</keyword>
<dbReference type="EMBL" id="AFRT01001371">
    <property type="protein sequence ID" value="ELU40614.1"/>
    <property type="molecule type" value="Genomic_DNA"/>
</dbReference>
<evidence type="ECO:0000256" key="5">
    <source>
        <dbReference type="ARBA" id="ARBA00022723"/>
    </source>
</evidence>
<keyword evidence="8" id="KW-0560">Oxidoreductase</keyword>
<gene>
    <name evidence="14" type="ORF">AG1IA_05359</name>
</gene>
<evidence type="ECO:0000259" key="13">
    <source>
        <dbReference type="Pfam" id="PF01648"/>
    </source>
</evidence>
<comment type="similarity">
    <text evidence="1">Belongs to the thiolase-like superfamily. Fungal fatty acid synthetase subunit alpha family.</text>
</comment>
<keyword evidence="3" id="KW-0597">Phosphoprotein</keyword>
<dbReference type="GO" id="GO:0008897">
    <property type="term" value="F:holo-[acyl-carrier-protein] synthase activity"/>
    <property type="evidence" value="ECO:0007669"/>
    <property type="project" value="InterPro"/>
</dbReference>
<evidence type="ECO:0000256" key="11">
    <source>
        <dbReference type="ARBA" id="ARBA00048508"/>
    </source>
</evidence>
<keyword evidence="15" id="KW-1185">Reference proteome</keyword>
<evidence type="ECO:0000256" key="6">
    <source>
        <dbReference type="ARBA" id="ARBA00022842"/>
    </source>
</evidence>
<evidence type="ECO:0000256" key="12">
    <source>
        <dbReference type="ARBA" id="ARBA00049541"/>
    </source>
</evidence>
<dbReference type="GO" id="GO:0004316">
    <property type="term" value="F:3-oxoacyl-[acyl-carrier-protein] reductase (NADPH) activity"/>
    <property type="evidence" value="ECO:0007669"/>
    <property type="project" value="UniProtKB-EC"/>
</dbReference>
<proteinExistence type="inferred from homology"/>
<dbReference type="InterPro" id="IPR008278">
    <property type="entry name" value="4-PPantetheinyl_Trfase_dom"/>
</dbReference>
<reference evidence="14 15" key="1">
    <citation type="journal article" date="2013" name="Nat. Commun.">
        <title>The evolution and pathogenic mechanisms of the rice sheath blight pathogen.</title>
        <authorList>
            <person name="Zheng A."/>
            <person name="Lin R."/>
            <person name="Xu L."/>
            <person name="Qin P."/>
            <person name="Tang C."/>
            <person name="Ai P."/>
            <person name="Zhang D."/>
            <person name="Liu Y."/>
            <person name="Sun Z."/>
            <person name="Feng H."/>
            <person name="Wang Y."/>
            <person name="Chen Y."/>
            <person name="Liang X."/>
            <person name="Fu R."/>
            <person name="Li Q."/>
            <person name="Zhang J."/>
            <person name="Yu X."/>
            <person name="Xie Z."/>
            <person name="Ding L."/>
            <person name="Guan P."/>
            <person name="Tang J."/>
            <person name="Liang Y."/>
            <person name="Wang S."/>
            <person name="Deng Q."/>
            <person name="Li S."/>
            <person name="Zhu J."/>
            <person name="Wang L."/>
            <person name="Liu H."/>
            <person name="Li P."/>
        </authorList>
    </citation>
    <scope>NUCLEOTIDE SEQUENCE [LARGE SCALE GENOMIC DNA]</scope>
    <source>
        <strain evidence="15">AG-1 IA</strain>
    </source>
</reference>
<evidence type="ECO:0000256" key="3">
    <source>
        <dbReference type="ARBA" id="ARBA00022553"/>
    </source>
</evidence>
<evidence type="ECO:0000256" key="1">
    <source>
        <dbReference type="ARBA" id="ARBA00007485"/>
    </source>
</evidence>
<evidence type="ECO:0000256" key="9">
    <source>
        <dbReference type="ARBA" id="ARBA00023268"/>
    </source>
</evidence>
<keyword evidence="5" id="KW-0479">Metal-binding</keyword>
<dbReference type="Gene3D" id="3.90.470.20">
    <property type="entry name" value="4'-phosphopantetheinyl transferase domain"/>
    <property type="match status" value="1"/>
</dbReference>
<dbReference type="FunFam" id="3.90.470.20:FF:000005">
    <property type="entry name" value="Fatty acid synthase alpha subunit FasA"/>
    <property type="match status" value="1"/>
</dbReference>
<keyword evidence="6" id="KW-0460">Magnesium</keyword>
<comment type="catalytic activity">
    <reaction evidence="12">
        <text>a fatty acyl-[ACP] + malonyl-[ACP] + H(+) = a 3-oxoacyl-[ACP] + holo-[ACP] + CO2</text>
        <dbReference type="Rhea" id="RHEA:22836"/>
        <dbReference type="Rhea" id="RHEA-COMP:9623"/>
        <dbReference type="Rhea" id="RHEA-COMP:9685"/>
        <dbReference type="Rhea" id="RHEA-COMP:9916"/>
        <dbReference type="Rhea" id="RHEA-COMP:14125"/>
        <dbReference type="ChEBI" id="CHEBI:15378"/>
        <dbReference type="ChEBI" id="CHEBI:16526"/>
        <dbReference type="ChEBI" id="CHEBI:64479"/>
        <dbReference type="ChEBI" id="CHEBI:78449"/>
        <dbReference type="ChEBI" id="CHEBI:78776"/>
        <dbReference type="ChEBI" id="CHEBI:138651"/>
        <dbReference type="EC" id="2.3.1.41"/>
    </reaction>
</comment>
<keyword evidence="2" id="KW-0596">Phosphopantetheine</keyword>
<dbReference type="GO" id="GO:0006633">
    <property type="term" value="P:fatty acid biosynthetic process"/>
    <property type="evidence" value="ECO:0007669"/>
    <property type="project" value="InterPro"/>
</dbReference>
<dbReference type="InterPro" id="IPR037143">
    <property type="entry name" value="4-PPantetheinyl_Trfase_dom_sf"/>
</dbReference>
<evidence type="ECO:0000313" key="15">
    <source>
        <dbReference type="Proteomes" id="UP000011668"/>
    </source>
</evidence>